<evidence type="ECO:0000313" key="1">
    <source>
        <dbReference type="EMBL" id="RRJ26591.1"/>
    </source>
</evidence>
<evidence type="ECO:0000313" key="2">
    <source>
        <dbReference type="Proteomes" id="UP000272490"/>
    </source>
</evidence>
<dbReference type="AlphaFoldDB" id="A0A3P3QZE7"/>
<dbReference type="PROSITE" id="PS51257">
    <property type="entry name" value="PROKAR_LIPOPROTEIN"/>
    <property type="match status" value="1"/>
</dbReference>
<dbReference type="OrthoDB" id="14196at2"/>
<accession>A0A3P3QZE7</accession>
<gene>
    <name evidence="1" type="ORF">EHV10_00740</name>
</gene>
<reference evidence="1 2" key="1">
    <citation type="submission" date="2018-11" db="EMBL/GenBank/DDBJ databases">
        <title>Genome sequencing of Lachnoanaerobaculum sp. KCOM 2030 (= ChDC B114).</title>
        <authorList>
            <person name="Kook J.-K."/>
            <person name="Park S.-N."/>
            <person name="Lim Y.K."/>
        </authorList>
    </citation>
    <scope>NUCLEOTIDE SEQUENCE [LARGE SCALE GENOMIC DNA]</scope>
    <source>
        <strain evidence="1 2">KCOM 2030</strain>
    </source>
</reference>
<dbReference type="Proteomes" id="UP000272490">
    <property type="component" value="Unassembled WGS sequence"/>
</dbReference>
<keyword evidence="2" id="KW-1185">Reference proteome</keyword>
<sequence>MKRKFLVGLITALFISGCGIKTSGISENIKINLSENKLGYNYSQMLIPALSESQIMTDTYTDAIWDSYVDKERNITFRDNFYNDLKNYYKELVVLKKIAGNENITLSEQDKTKALKLSKIFYDENVANSENFPGLTKEDCDTVFMDYVLVDKTKKELIEKNVKEVSESEARIMDFHVIEVSDFELANTLLDRLKNGENCVKLATQFSESDSISRSIAINDETDDVKNTLEVMEDGSVSPIVTNKGKYVLYKCVKSYNAEATKKNKQRIKEERESAYLLNLYNEFVKENPIDINENEFNKVCKNSGSHLSGRDFFTLWSEEANAGL</sequence>
<name>A0A3P3QZE7_9FIRM</name>
<dbReference type="RefSeq" id="WP_128672971.1">
    <property type="nucleotide sequence ID" value="NZ_CAUQHB010000053.1"/>
</dbReference>
<protein>
    <submittedName>
        <fullName evidence="1">Uncharacterized protein</fullName>
    </submittedName>
</protein>
<organism evidence="1 2">
    <name type="scientific">Lachnoanaerobaculum gingivalis</name>
    <dbReference type="NCBI Taxonomy" id="2490855"/>
    <lineage>
        <taxon>Bacteria</taxon>
        <taxon>Bacillati</taxon>
        <taxon>Bacillota</taxon>
        <taxon>Clostridia</taxon>
        <taxon>Lachnospirales</taxon>
        <taxon>Lachnospiraceae</taxon>
        <taxon>Lachnoanaerobaculum</taxon>
    </lineage>
</organism>
<comment type="caution">
    <text evidence="1">The sequence shown here is derived from an EMBL/GenBank/DDBJ whole genome shotgun (WGS) entry which is preliminary data.</text>
</comment>
<proteinExistence type="predicted"/>
<dbReference type="EMBL" id="RRCO01000001">
    <property type="protein sequence ID" value="RRJ26591.1"/>
    <property type="molecule type" value="Genomic_DNA"/>
</dbReference>